<name>A0A540LV52_MALBA</name>
<keyword evidence="2" id="KW-1185">Reference proteome</keyword>
<sequence>MELLNPRNVSFPVVINHKDILVLVFVVPSQQIKISFKRIQTGNFNPKSVYQGWILVHGRLKYCGQFPTRLCIHLPNLGYDARRFSLLLCSHSANPDGDVQSASRAGRTLAEEIFHLTNEEEISSKGK</sequence>
<comment type="caution">
    <text evidence="1">The sequence shown here is derived from an EMBL/GenBank/DDBJ whole genome shotgun (WGS) entry which is preliminary data.</text>
</comment>
<proteinExistence type="predicted"/>
<accession>A0A540LV52</accession>
<dbReference type="Proteomes" id="UP000315295">
    <property type="component" value="Unassembled WGS sequence"/>
</dbReference>
<evidence type="ECO:0000313" key="1">
    <source>
        <dbReference type="EMBL" id="TQD90357.1"/>
    </source>
</evidence>
<gene>
    <name evidence="1" type="ORF">C1H46_024092</name>
</gene>
<dbReference type="EMBL" id="VIEB01000454">
    <property type="protein sequence ID" value="TQD90357.1"/>
    <property type="molecule type" value="Genomic_DNA"/>
</dbReference>
<protein>
    <submittedName>
        <fullName evidence="1">Uncharacterized protein</fullName>
    </submittedName>
</protein>
<reference evidence="1 2" key="1">
    <citation type="journal article" date="2019" name="G3 (Bethesda)">
        <title>Sequencing of a Wild Apple (Malus baccata) Genome Unravels the Differences Between Cultivated and Wild Apple Species Regarding Disease Resistance and Cold Tolerance.</title>
        <authorList>
            <person name="Chen X."/>
        </authorList>
    </citation>
    <scope>NUCLEOTIDE SEQUENCE [LARGE SCALE GENOMIC DNA]</scope>
    <source>
        <strain evidence="2">cv. Shandingzi</strain>
        <tissue evidence="1">Leaves</tissue>
    </source>
</reference>
<dbReference type="AlphaFoldDB" id="A0A540LV52"/>
<evidence type="ECO:0000313" key="2">
    <source>
        <dbReference type="Proteomes" id="UP000315295"/>
    </source>
</evidence>
<organism evidence="1 2">
    <name type="scientific">Malus baccata</name>
    <name type="common">Siberian crab apple</name>
    <name type="synonym">Pyrus baccata</name>
    <dbReference type="NCBI Taxonomy" id="106549"/>
    <lineage>
        <taxon>Eukaryota</taxon>
        <taxon>Viridiplantae</taxon>
        <taxon>Streptophyta</taxon>
        <taxon>Embryophyta</taxon>
        <taxon>Tracheophyta</taxon>
        <taxon>Spermatophyta</taxon>
        <taxon>Magnoliopsida</taxon>
        <taxon>eudicotyledons</taxon>
        <taxon>Gunneridae</taxon>
        <taxon>Pentapetalae</taxon>
        <taxon>rosids</taxon>
        <taxon>fabids</taxon>
        <taxon>Rosales</taxon>
        <taxon>Rosaceae</taxon>
        <taxon>Amygdaloideae</taxon>
        <taxon>Maleae</taxon>
        <taxon>Malus</taxon>
    </lineage>
</organism>